<sequence>MKSGAMDFLTKPVSDQTLLDAVGPVSRWMAPAHGSYRRLAQS</sequence>
<dbReference type="AlphaFoldDB" id="A0A1C9I4E7"/>
<reference evidence="1" key="2">
    <citation type="journal article" date="2016" name="Front. Microbiol.">
        <title>The Regulatory Protein RosR Affects Rhizobium leguminosarum bv. trifolii Protein Profiles, Cell Surface Properties, and Symbiosis with Clover.</title>
        <authorList>
            <person name="Rachwal K."/>
            <person name="Boguszewska A."/>
            <person name="Kopcinska J."/>
            <person name="Karas M."/>
            <person name="Tchorzewski M."/>
            <person name="Janczarek M."/>
        </authorList>
    </citation>
    <scope>NUCLEOTIDE SEQUENCE</scope>
    <source>
        <strain evidence="1">Rt24.2</strain>
    </source>
</reference>
<organism evidence="1">
    <name type="scientific">Rhizobium leguminosarum bv. trifolii</name>
    <dbReference type="NCBI Taxonomy" id="386"/>
    <lineage>
        <taxon>Bacteria</taxon>
        <taxon>Pseudomonadati</taxon>
        <taxon>Pseudomonadota</taxon>
        <taxon>Alphaproteobacteria</taxon>
        <taxon>Hyphomicrobiales</taxon>
        <taxon>Rhizobiaceae</taxon>
        <taxon>Rhizobium/Agrobacterium group</taxon>
        <taxon>Rhizobium</taxon>
    </lineage>
</organism>
<name>A0A1C9I4E7_RHILT</name>
<evidence type="ECO:0000313" key="1">
    <source>
        <dbReference type="EMBL" id="AOO93662.1"/>
    </source>
</evidence>
<proteinExistence type="predicted"/>
<dbReference type="SUPFAM" id="SSF52172">
    <property type="entry name" value="CheY-like"/>
    <property type="match status" value="1"/>
</dbReference>
<protein>
    <submittedName>
        <fullName evidence="1">Chemotaxis protein CheY</fullName>
    </submittedName>
</protein>
<accession>A0A1C9I4E7</accession>
<reference evidence="1" key="1">
    <citation type="journal article" date="2015" name="BMC Genomics">
        <title>Transcriptome profiling of a Rhizobium leguminosarum bv. trifolii rosR mutant reveals the role of the transcriptional regulator RosR in motility, synthesis of cell-surface components, and other cellular processes.</title>
        <authorList>
            <person name="Rachwal K."/>
            <person name="Matczynska E."/>
            <person name="Janczarek M."/>
        </authorList>
    </citation>
    <scope>NUCLEOTIDE SEQUENCE</scope>
    <source>
        <strain evidence="1">Rt24.2</strain>
    </source>
</reference>
<dbReference type="EMBL" id="KX491298">
    <property type="protein sequence ID" value="AOO93662.1"/>
    <property type="molecule type" value="Genomic_DNA"/>
</dbReference>
<dbReference type="InterPro" id="IPR011006">
    <property type="entry name" value="CheY-like_superfamily"/>
</dbReference>